<evidence type="ECO:0000256" key="1">
    <source>
        <dbReference type="SAM" id="MobiDB-lite"/>
    </source>
</evidence>
<dbReference type="EMBL" id="CP019605">
    <property type="protein sequence ID" value="AQP44341.1"/>
    <property type="molecule type" value="Genomic_DNA"/>
</dbReference>
<dbReference type="InterPro" id="IPR015919">
    <property type="entry name" value="Cadherin-like_sf"/>
</dbReference>
<dbReference type="Gene3D" id="2.60.40.10">
    <property type="entry name" value="Immunoglobulins"/>
    <property type="match status" value="1"/>
</dbReference>
<evidence type="ECO:0000313" key="3">
    <source>
        <dbReference type="Proteomes" id="UP000188324"/>
    </source>
</evidence>
<reference evidence="2 3" key="1">
    <citation type="journal article" date="2016" name="Int. J. Syst. Evol. Microbiol.">
        <title>Tessaracoccus flavus sp. nov., isolated from the drainage system of a lindane-producing factory.</title>
        <authorList>
            <person name="Kumari R."/>
            <person name="Singh P."/>
            <person name="Schumann P."/>
            <person name="Lal R."/>
        </authorList>
    </citation>
    <scope>NUCLEOTIDE SEQUENCE [LARGE SCALE GENOMIC DNA]</scope>
    <source>
        <strain evidence="2 3">RP1T</strain>
    </source>
</reference>
<dbReference type="GO" id="GO:0005509">
    <property type="term" value="F:calcium ion binding"/>
    <property type="evidence" value="ECO:0007669"/>
    <property type="project" value="InterPro"/>
</dbReference>
<dbReference type="CDD" id="cd00146">
    <property type="entry name" value="PKD"/>
    <property type="match status" value="1"/>
</dbReference>
<keyword evidence="3" id="KW-1185">Reference proteome</keyword>
<dbReference type="SUPFAM" id="SSF49313">
    <property type="entry name" value="Cadherin-like"/>
    <property type="match status" value="1"/>
</dbReference>
<proteinExistence type="predicted"/>
<dbReference type="KEGG" id="tfl:RPIT_05525"/>
<dbReference type="RefSeq" id="WP_218121564.1">
    <property type="nucleotide sequence ID" value="NZ_CP019605.1"/>
</dbReference>
<dbReference type="Proteomes" id="UP000188324">
    <property type="component" value="Chromosome"/>
</dbReference>
<dbReference type="AlphaFoldDB" id="A0A1Q2CE17"/>
<gene>
    <name evidence="2" type="ORF">RPIT_05525</name>
</gene>
<accession>A0A1Q2CE17</accession>
<evidence type="ECO:0008006" key="4">
    <source>
        <dbReference type="Google" id="ProtNLM"/>
    </source>
</evidence>
<dbReference type="GO" id="GO:0005975">
    <property type="term" value="P:carbohydrate metabolic process"/>
    <property type="evidence" value="ECO:0007669"/>
    <property type="project" value="UniProtKB-ARBA"/>
</dbReference>
<dbReference type="STRING" id="1610493.RPIT_05525"/>
<dbReference type="GO" id="GO:0016020">
    <property type="term" value="C:membrane"/>
    <property type="evidence" value="ECO:0007669"/>
    <property type="project" value="InterPro"/>
</dbReference>
<dbReference type="InterPro" id="IPR013783">
    <property type="entry name" value="Ig-like_fold"/>
</dbReference>
<feature type="region of interest" description="Disordered" evidence="1">
    <location>
        <begin position="1"/>
        <end position="33"/>
    </location>
</feature>
<sequence length="219" mass="23908">MSSLRPIGQDGNVPELPDGIDIDEATGDMSGAPTTAGTYAVTVTVTDAEGNDASVSFAITVEAADTTPTPPVAEKFQRTIPHTTPGAHTHNGRQGMTTCEPYSRTERCRTEIWASVVKRTGSTFTIERGWAFNNLTYLPFMKREQWAGNPLGYTGYFTGTDQAKWRTECDTEATGSNGCRSYRLTTVYVASPKASGGYTFGQENKWVFNNIVLFGNYTR</sequence>
<evidence type="ECO:0000313" key="2">
    <source>
        <dbReference type="EMBL" id="AQP44341.1"/>
    </source>
</evidence>
<organism evidence="2 3">
    <name type="scientific">Tessaracoccus flavus</name>
    <dbReference type="NCBI Taxonomy" id="1610493"/>
    <lineage>
        <taxon>Bacteria</taxon>
        <taxon>Bacillati</taxon>
        <taxon>Actinomycetota</taxon>
        <taxon>Actinomycetes</taxon>
        <taxon>Propionibacteriales</taxon>
        <taxon>Propionibacteriaceae</taxon>
        <taxon>Tessaracoccus</taxon>
    </lineage>
</organism>
<protein>
    <recommendedName>
        <fullName evidence="4">HYR domain-containing protein</fullName>
    </recommendedName>
</protein>
<dbReference type="Pfam" id="PF05345">
    <property type="entry name" value="He_PIG"/>
    <property type="match status" value="1"/>
</dbReference>
<name>A0A1Q2CE17_9ACTN</name>